<evidence type="ECO:0000256" key="1">
    <source>
        <dbReference type="SAM" id="MobiDB-lite"/>
    </source>
</evidence>
<feature type="region of interest" description="Disordered" evidence="1">
    <location>
        <begin position="70"/>
        <end position="89"/>
    </location>
</feature>
<comment type="caution">
    <text evidence="3">The sequence shown here is derived from an EMBL/GenBank/DDBJ whole genome shotgun (WGS) entry which is preliminary data.</text>
</comment>
<feature type="compositionally biased region" description="Polar residues" evidence="1">
    <location>
        <begin position="80"/>
        <end position="89"/>
    </location>
</feature>
<dbReference type="RefSeq" id="WP_133671465.1">
    <property type="nucleotide sequence ID" value="NZ_SNZW01000011.1"/>
</dbReference>
<keyword evidence="4" id="KW-1185">Reference proteome</keyword>
<evidence type="ECO:0000313" key="3">
    <source>
        <dbReference type="EMBL" id="TDS18838.1"/>
    </source>
</evidence>
<keyword evidence="2" id="KW-0472">Membrane</keyword>
<gene>
    <name evidence="3" type="ORF">DFQ03_0548</name>
</gene>
<dbReference type="EMBL" id="SNZW01000011">
    <property type="protein sequence ID" value="TDS18838.1"/>
    <property type="molecule type" value="Genomic_DNA"/>
</dbReference>
<keyword evidence="2" id="KW-0812">Transmembrane</keyword>
<accession>A0A4V6Q041</accession>
<organism evidence="3 4">
    <name type="scientific">Maribacter caenipelagi</name>
    <dbReference type="NCBI Taxonomy" id="1447781"/>
    <lineage>
        <taxon>Bacteria</taxon>
        <taxon>Pseudomonadati</taxon>
        <taxon>Bacteroidota</taxon>
        <taxon>Flavobacteriia</taxon>
        <taxon>Flavobacteriales</taxon>
        <taxon>Flavobacteriaceae</taxon>
        <taxon>Maribacter</taxon>
    </lineage>
</organism>
<name>A0A4V6Q041_9FLAO</name>
<feature type="transmembrane region" description="Helical" evidence="2">
    <location>
        <begin position="33"/>
        <end position="51"/>
    </location>
</feature>
<protein>
    <submittedName>
        <fullName evidence="3">Uncharacterized protein</fullName>
    </submittedName>
</protein>
<sequence>MKYIITIIVLISLGLIIYGFSLDAGQEALSHKYIGSGTLGLFLLAMPLFLIKESKGKKFNDYMLTDENVRKMQGKKPRNTDNQDTPKNL</sequence>
<evidence type="ECO:0000256" key="2">
    <source>
        <dbReference type="SAM" id="Phobius"/>
    </source>
</evidence>
<dbReference type="OrthoDB" id="1145018at2"/>
<evidence type="ECO:0000313" key="4">
    <source>
        <dbReference type="Proteomes" id="UP000295274"/>
    </source>
</evidence>
<dbReference type="AlphaFoldDB" id="A0A4V6Q041"/>
<reference evidence="3 4" key="1">
    <citation type="submission" date="2019-03" db="EMBL/GenBank/DDBJ databases">
        <title>Genomic Encyclopedia of Type Strains, Phase III (KMG-III): the genomes of soil and plant-associated and newly described type strains.</title>
        <authorList>
            <person name="Whitman W."/>
        </authorList>
    </citation>
    <scope>NUCLEOTIDE SEQUENCE [LARGE SCALE GENOMIC DNA]</scope>
    <source>
        <strain evidence="3 4">CECT 8455</strain>
    </source>
</reference>
<proteinExistence type="predicted"/>
<feature type="transmembrane region" description="Helical" evidence="2">
    <location>
        <begin position="5"/>
        <end position="21"/>
    </location>
</feature>
<keyword evidence="2" id="KW-1133">Transmembrane helix</keyword>
<dbReference type="Proteomes" id="UP000295274">
    <property type="component" value="Unassembled WGS sequence"/>
</dbReference>